<keyword evidence="3" id="KW-0808">Transferase</keyword>
<comment type="catalytic activity">
    <reaction evidence="1">
        <text>ATP + protein L-histidine = ADP + protein N-phospho-L-histidine.</text>
        <dbReference type="EC" id="2.7.13.3"/>
    </reaction>
</comment>
<evidence type="ECO:0000256" key="7">
    <source>
        <dbReference type="SAM" id="Phobius"/>
    </source>
</evidence>
<dbReference type="PANTHER" id="PTHR43711:SF28">
    <property type="entry name" value="SENSOR HISTIDINE KINASE YXDK"/>
    <property type="match status" value="1"/>
</dbReference>
<dbReference type="Gene3D" id="3.30.565.10">
    <property type="entry name" value="Histidine kinase-like ATPase, C-terminal domain"/>
    <property type="match status" value="1"/>
</dbReference>
<gene>
    <name evidence="9" type="ORF">HNR12_004653</name>
</gene>
<dbReference type="Proteomes" id="UP000575985">
    <property type="component" value="Unassembled WGS sequence"/>
</dbReference>
<keyword evidence="7" id="KW-0812">Transmembrane</keyword>
<proteinExistence type="predicted"/>
<evidence type="ECO:0000313" key="9">
    <source>
        <dbReference type="EMBL" id="NYI98376.1"/>
    </source>
</evidence>
<feature type="region of interest" description="Disordered" evidence="6">
    <location>
        <begin position="38"/>
        <end position="61"/>
    </location>
</feature>
<keyword evidence="10" id="KW-1185">Reference proteome</keyword>
<dbReference type="InterPro" id="IPR003594">
    <property type="entry name" value="HATPase_dom"/>
</dbReference>
<feature type="transmembrane region" description="Helical" evidence="7">
    <location>
        <begin position="65"/>
        <end position="88"/>
    </location>
</feature>
<keyword evidence="4 9" id="KW-0418">Kinase</keyword>
<dbReference type="InterPro" id="IPR050736">
    <property type="entry name" value="Sensor_HK_Regulatory"/>
</dbReference>
<dbReference type="CDD" id="cd00075">
    <property type="entry name" value="HATPase"/>
    <property type="match status" value="1"/>
</dbReference>
<reference evidence="9 10" key="1">
    <citation type="submission" date="2020-07" db="EMBL/GenBank/DDBJ databases">
        <title>Sequencing the genomes of 1000 actinobacteria strains.</title>
        <authorList>
            <person name="Klenk H.-P."/>
        </authorList>
    </citation>
    <scope>NUCLEOTIDE SEQUENCE [LARGE SCALE GENOMIC DNA]</scope>
    <source>
        <strain evidence="9 10">DSM 45927</strain>
    </source>
</reference>
<dbReference type="GO" id="GO:0000160">
    <property type="term" value="P:phosphorelay signal transduction system"/>
    <property type="evidence" value="ECO:0007669"/>
    <property type="project" value="UniProtKB-KW"/>
</dbReference>
<dbReference type="InterPro" id="IPR004358">
    <property type="entry name" value="Sig_transdc_His_kin-like_C"/>
</dbReference>
<dbReference type="SUPFAM" id="SSF55874">
    <property type="entry name" value="ATPase domain of HSP90 chaperone/DNA topoisomerase II/histidine kinase"/>
    <property type="match status" value="1"/>
</dbReference>
<feature type="compositionally biased region" description="Low complexity" evidence="6">
    <location>
        <begin position="247"/>
        <end position="271"/>
    </location>
</feature>
<evidence type="ECO:0000313" key="10">
    <source>
        <dbReference type="Proteomes" id="UP000575985"/>
    </source>
</evidence>
<feature type="region of interest" description="Disordered" evidence="6">
    <location>
        <begin position="473"/>
        <end position="498"/>
    </location>
</feature>
<dbReference type="EMBL" id="JACCFO010000001">
    <property type="protein sequence ID" value="NYI98376.1"/>
    <property type="molecule type" value="Genomic_DNA"/>
</dbReference>
<dbReference type="Pfam" id="PF02518">
    <property type="entry name" value="HATPase_c"/>
    <property type="match status" value="1"/>
</dbReference>
<dbReference type="InterPro" id="IPR005467">
    <property type="entry name" value="His_kinase_dom"/>
</dbReference>
<keyword evidence="7" id="KW-0472">Membrane</keyword>
<evidence type="ECO:0000256" key="3">
    <source>
        <dbReference type="ARBA" id="ARBA00022679"/>
    </source>
</evidence>
<organism evidence="9 10">
    <name type="scientific">Streptomonospora nanhaiensis</name>
    <dbReference type="NCBI Taxonomy" id="1323731"/>
    <lineage>
        <taxon>Bacteria</taxon>
        <taxon>Bacillati</taxon>
        <taxon>Actinomycetota</taxon>
        <taxon>Actinomycetes</taxon>
        <taxon>Streptosporangiales</taxon>
        <taxon>Nocardiopsidaceae</taxon>
        <taxon>Streptomonospora</taxon>
    </lineage>
</organism>
<dbReference type="InterPro" id="IPR036890">
    <property type="entry name" value="HATPase_C_sf"/>
</dbReference>
<feature type="domain" description="Histidine kinase" evidence="8">
    <location>
        <begin position="344"/>
        <end position="536"/>
    </location>
</feature>
<feature type="region of interest" description="Disordered" evidence="6">
    <location>
        <begin position="320"/>
        <end position="344"/>
    </location>
</feature>
<sequence>MRARRSGDRRRGGATIRLDVGDGAATTVALPRALVLSAARPTDDDGGAPSTAPERRPQRAPRARAAAWAALLMAALLVPVDLAAWQALRAAVDGRADRLIAAETAAFRAFATDNTDPATGAEFADVGALLRAYLDGRRPGPHEVALGHVDGDPGGLVSAERAAREEILASARARGETETPQGLLRWEKVRVEPPREGAGDGRRGWFVAGYLVDSDMAGADRTAGVLALVSLGGTAAAGWAGWALAGRAAPSDRPGRGAAPARRAVGRAAGPGDDDDEAGEGPADERPGTGDRGGARGGSDDAARLGERFAALAALLAEAAPPPEGESAGERSGMARAAGGRPPVADELDRMARIAEDLRLLTEAARPGFLRPSKVSVAELTVDLDARLRARGDREWRLDEIADGTAYLDPARVTQAMERLARNAVRHTQPGAAIHTGSAFSADGRTVSLWVADSGPGIAEDDQDRVFAPFALAGGEERPEGGADDSGRPHGRADRPGAGLGLAVVRAVARAHGGTVVVRSAPGEGAVLRLVLPVDAREPHTS</sequence>
<dbReference type="AlphaFoldDB" id="A0A853BUD6"/>
<feature type="compositionally biased region" description="Basic and acidic residues" evidence="6">
    <location>
        <begin position="475"/>
        <end position="495"/>
    </location>
</feature>
<dbReference type="GO" id="GO:0004673">
    <property type="term" value="F:protein histidine kinase activity"/>
    <property type="evidence" value="ECO:0007669"/>
    <property type="project" value="UniProtKB-EC"/>
</dbReference>
<name>A0A853BUD6_9ACTN</name>
<evidence type="ECO:0000256" key="6">
    <source>
        <dbReference type="SAM" id="MobiDB-lite"/>
    </source>
</evidence>
<dbReference type="EC" id="2.7.13.3" evidence="2"/>
<feature type="region of interest" description="Disordered" evidence="6">
    <location>
        <begin position="247"/>
        <end position="301"/>
    </location>
</feature>
<dbReference type="PANTHER" id="PTHR43711">
    <property type="entry name" value="TWO-COMPONENT HISTIDINE KINASE"/>
    <property type="match status" value="1"/>
</dbReference>
<evidence type="ECO:0000256" key="1">
    <source>
        <dbReference type="ARBA" id="ARBA00000085"/>
    </source>
</evidence>
<accession>A0A853BUD6</accession>
<comment type="caution">
    <text evidence="9">The sequence shown here is derived from an EMBL/GenBank/DDBJ whole genome shotgun (WGS) entry which is preliminary data.</text>
</comment>
<keyword evidence="5" id="KW-0902">Two-component regulatory system</keyword>
<dbReference type="PROSITE" id="PS50109">
    <property type="entry name" value="HIS_KIN"/>
    <property type="match status" value="1"/>
</dbReference>
<keyword evidence="7" id="KW-1133">Transmembrane helix</keyword>
<evidence type="ECO:0000256" key="2">
    <source>
        <dbReference type="ARBA" id="ARBA00012438"/>
    </source>
</evidence>
<dbReference type="PRINTS" id="PR00344">
    <property type="entry name" value="BCTRLSENSOR"/>
</dbReference>
<evidence type="ECO:0000256" key="5">
    <source>
        <dbReference type="ARBA" id="ARBA00023012"/>
    </source>
</evidence>
<dbReference type="RefSeq" id="WP_254904308.1">
    <property type="nucleotide sequence ID" value="NZ_JAHRXH010000051.1"/>
</dbReference>
<protein>
    <recommendedName>
        <fullName evidence="2">histidine kinase</fullName>
        <ecNumber evidence="2">2.7.13.3</ecNumber>
    </recommendedName>
</protein>
<evidence type="ECO:0000259" key="8">
    <source>
        <dbReference type="PROSITE" id="PS50109"/>
    </source>
</evidence>
<dbReference type="SMART" id="SM00387">
    <property type="entry name" value="HATPase_c"/>
    <property type="match status" value="1"/>
</dbReference>
<evidence type="ECO:0000256" key="4">
    <source>
        <dbReference type="ARBA" id="ARBA00022777"/>
    </source>
</evidence>